<dbReference type="PANTHER" id="PTHR19211">
    <property type="entry name" value="ATP-BINDING TRANSPORT PROTEIN-RELATED"/>
    <property type="match status" value="1"/>
</dbReference>
<name>A0A2H0RA61_UNCKA</name>
<comment type="caution">
    <text evidence="5">The sequence shown here is derived from an EMBL/GenBank/DDBJ whole genome shotgun (WGS) entry which is preliminary data.</text>
</comment>
<dbReference type="GO" id="GO:0005524">
    <property type="term" value="F:ATP binding"/>
    <property type="evidence" value="ECO:0007669"/>
    <property type="project" value="UniProtKB-KW"/>
</dbReference>
<evidence type="ECO:0000313" key="5">
    <source>
        <dbReference type="EMBL" id="PIR43408.1"/>
    </source>
</evidence>
<dbReference type="NCBIfam" id="NF000355">
    <property type="entry name" value="ribo_prot_ABC_F"/>
    <property type="match status" value="1"/>
</dbReference>
<reference evidence="5 6" key="1">
    <citation type="submission" date="2017-09" db="EMBL/GenBank/DDBJ databases">
        <title>Depth-based differentiation of microbial function through sediment-hosted aquifers and enrichment of novel symbionts in the deep terrestrial subsurface.</title>
        <authorList>
            <person name="Probst A.J."/>
            <person name="Ladd B."/>
            <person name="Jarett J.K."/>
            <person name="Geller-Mcgrath D.E."/>
            <person name="Sieber C.M."/>
            <person name="Emerson J.B."/>
            <person name="Anantharaman K."/>
            <person name="Thomas B.C."/>
            <person name="Malmstrom R."/>
            <person name="Stieglmeier M."/>
            <person name="Klingl A."/>
            <person name="Woyke T."/>
            <person name="Ryan C.M."/>
            <person name="Banfield J.F."/>
        </authorList>
    </citation>
    <scope>NUCLEOTIDE SEQUENCE [LARGE SCALE GENOMIC DNA]</scope>
    <source>
        <strain evidence="5">CG10_big_fil_rev_8_21_14_0_10_32_10</strain>
    </source>
</reference>
<dbReference type="PANTHER" id="PTHR19211:SF14">
    <property type="entry name" value="ATP-BINDING CASSETTE SUB-FAMILY F MEMBER 1"/>
    <property type="match status" value="1"/>
</dbReference>
<evidence type="ECO:0000259" key="4">
    <source>
        <dbReference type="PROSITE" id="PS50893"/>
    </source>
</evidence>
<keyword evidence="2" id="KW-0547">Nucleotide-binding</keyword>
<dbReference type="Gene3D" id="3.40.50.300">
    <property type="entry name" value="P-loop containing nucleotide triphosphate hydrolases"/>
    <property type="match status" value="2"/>
</dbReference>
<evidence type="ECO:0000256" key="2">
    <source>
        <dbReference type="ARBA" id="ARBA00022741"/>
    </source>
</evidence>
<dbReference type="InterPro" id="IPR017871">
    <property type="entry name" value="ABC_transporter-like_CS"/>
</dbReference>
<dbReference type="EMBL" id="PCXU01000025">
    <property type="protein sequence ID" value="PIR43408.1"/>
    <property type="molecule type" value="Genomic_DNA"/>
</dbReference>
<feature type="domain" description="ABC transporter" evidence="4">
    <location>
        <begin position="341"/>
        <end position="562"/>
    </location>
</feature>
<dbReference type="PROSITE" id="PS50893">
    <property type="entry name" value="ABC_TRANSPORTER_2"/>
    <property type="match status" value="2"/>
</dbReference>
<evidence type="ECO:0000256" key="1">
    <source>
        <dbReference type="ARBA" id="ARBA00022737"/>
    </source>
</evidence>
<sequence>MNIKSQTLVQINNLYISTNGKDILKNINIKINSGSKIGFVGKNGSGKSTFLKALIGVIDLDKGSVVKNSNLTFGYLPQNILINQNKNIFEVITAPIKKAIEARDKYYVLLKTPKNSLSEISSLEDLINKYDAWDIENKVKELLNSLGLKKSINTEVKNLSGGEKVKVQLLSILLANPDIIILDEPTNHLDLKAFVWLENYLQSTLKAVLVVSHDRNFLDSIVNKIWYLNNTFIKEYTGNFSQFYNELNLEKQKQEYDYSQTIKEKNKIIKQISKKQHRLERGTKNYKKPGMGDKYLKGFYKAKAENLGGKELKNLKEQKNEIIGDLQNNKPEKKDNFYFSVKSSGYTNKPLIRLTDFVVGYEKPLLKHINLQIDYGVRMAVFGKNGCGKSTFMKSLLKNKKVKTRSKIKFFSEFKIGYVDQNLSLLPLNKTIEDIFINEKFFENYSDLREFLTHFMFKSNTLISNLSGGEKLKMYLAYLTMQNPSLLLLDEPTNNLDFESIEALITALNNYKGALVVISHDLYFLSKINLSDIYLIRNEKLSIFNYPLENIDIFKERVLEHL</sequence>
<keyword evidence="1" id="KW-0677">Repeat</keyword>
<dbReference type="Proteomes" id="UP000230214">
    <property type="component" value="Unassembled WGS sequence"/>
</dbReference>
<dbReference type="Pfam" id="PF00005">
    <property type="entry name" value="ABC_tran"/>
    <property type="match status" value="2"/>
</dbReference>
<accession>A0A2H0RA61</accession>
<dbReference type="SUPFAM" id="SSF52540">
    <property type="entry name" value="P-loop containing nucleoside triphosphate hydrolases"/>
    <property type="match status" value="2"/>
</dbReference>
<dbReference type="InterPro" id="IPR003439">
    <property type="entry name" value="ABC_transporter-like_ATP-bd"/>
</dbReference>
<dbReference type="PROSITE" id="PS00211">
    <property type="entry name" value="ABC_TRANSPORTER_1"/>
    <property type="match status" value="1"/>
</dbReference>
<proteinExistence type="predicted"/>
<dbReference type="GO" id="GO:0016887">
    <property type="term" value="F:ATP hydrolysis activity"/>
    <property type="evidence" value="ECO:0007669"/>
    <property type="project" value="InterPro"/>
</dbReference>
<dbReference type="InterPro" id="IPR027417">
    <property type="entry name" value="P-loop_NTPase"/>
</dbReference>
<feature type="domain" description="ABC transporter" evidence="4">
    <location>
        <begin position="9"/>
        <end position="255"/>
    </location>
</feature>
<dbReference type="SMART" id="SM00382">
    <property type="entry name" value="AAA"/>
    <property type="match status" value="2"/>
</dbReference>
<protein>
    <recommendedName>
        <fullName evidence="4">ABC transporter domain-containing protein</fullName>
    </recommendedName>
</protein>
<dbReference type="InterPro" id="IPR050611">
    <property type="entry name" value="ABCF"/>
</dbReference>
<dbReference type="FunFam" id="3.40.50.300:FF:000011">
    <property type="entry name" value="Putative ABC transporter ATP-binding component"/>
    <property type="match status" value="1"/>
</dbReference>
<keyword evidence="3" id="KW-0067">ATP-binding</keyword>
<organism evidence="5 6">
    <name type="scientific">candidate division WWE3 bacterium CG10_big_fil_rev_8_21_14_0_10_32_10</name>
    <dbReference type="NCBI Taxonomy" id="1975090"/>
    <lineage>
        <taxon>Bacteria</taxon>
        <taxon>Katanobacteria</taxon>
    </lineage>
</organism>
<dbReference type="CDD" id="cd03221">
    <property type="entry name" value="ABCF_EF-3"/>
    <property type="match status" value="2"/>
</dbReference>
<evidence type="ECO:0000313" key="6">
    <source>
        <dbReference type="Proteomes" id="UP000230214"/>
    </source>
</evidence>
<gene>
    <name evidence="5" type="ORF">COV24_03105</name>
</gene>
<dbReference type="InterPro" id="IPR003593">
    <property type="entry name" value="AAA+_ATPase"/>
</dbReference>
<evidence type="ECO:0000256" key="3">
    <source>
        <dbReference type="ARBA" id="ARBA00022840"/>
    </source>
</evidence>
<dbReference type="AlphaFoldDB" id="A0A2H0RA61"/>